<dbReference type="InterPro" id="IPR008979">
    <property type="entry name" value="Galactose-bd-like_sf"/>
</dbReference>
<evidence type="ECO:0000259" key="4">
    <source>
        <dbReference type="Pfam" id="PF22666"/>
    </source>
</evidence>
<dbReference type="Pfam" id="PF17132">
    <property type="entry name" value="Glyco_hydro_106"/>
    <property type="match status" value="1"/>
</dbReference>
<evidence type="ECO:0000256" key="1">
    <source>
        <dbReference type="ARBA" id="ARBA00022729"/>
    </source>
</evidence>
<dbReference type="GO" id="GO:0004553">
    <property type="term" value="F:hydrolase activity, hydrolyzing O-glycosyl compounds"/>
    <property type="evidence" value="ECO:0007669"/>
    <property type="project" value="UniProtKB-ARBA"/>
</dbReference>
<dbReference type="AlphaFoldDB" id="A0A6C2U1P2"/>
<name>A0A6C2U1P2_PONDE</name>
<dbReference type="Pfam" id="PF22666">
    <property type="entry name" value="Glyco_hydro_2_N2"/>
    <property type="match status" value="1"/>
</dbReference>
<feature type="domain" description="Beta-mannosidase-like galactose-binding" evidence="4">
    <location>
        <begin position="851"/>
        <end position="955"/>
    </location>
</feature>
<dbReference type="InterPro" id="IPR054593">
    <property type="entry name" value="Beta-mannosidase-like_N2"/>
</dbReference>
<keyword evidence="1 3" id="KW-0732">Signal</keyword>
<proteinExistence type="predicted"/>
<protein>
    <recommendedName>
        <fullName evidence="4">Beta-mannosidase-like galactose-binding domain-containing protein</fullName>
    </recommendedName>
</protein>
<dbReference type="PANTHER" id="PTHR43817">
    <property type="entry name" value="GLYCOSYL HYDROLASE"/>
    <property type="match status" value="1"/>
</dbReference>
<dbReference type="NCBIfam" id="NF045579">
    <property type="entry name" value="rhamnoside_JR"/>
    <property type="match status" value="1"/>
</dbReference>
<dbReference type="EMBL" id="CAAHFG010000001">
    <property type="protein sequence ID" value="VGO13511.1"/>
    <property type="molecule type" value="Genomic_DNA"/>
</dbReference>
<feature type="chain" id="PRO_5025462143" description="Beta-mannosidase-like galactose-binding domain-containing protein" evidence="3">
    <location>
        <begin position="22"/>
        <end position="1002"/>
    </location>
</feature>
<evidence type="ECO:0000313" key="6">
    <source>
        <dbReference type="Proteomes" id="UP000366872"/>
    </source>
</evidence>
<accession>A0A6C2U1P2</accession>
<reference evidence="5 6" key="1">
    <citation type="submission" date="2019-04" db="EMBL/GenBank/DDBJ databases">
        <authorList>
            <person name="Van Vliet M D."/>
        </authorList>
    </citation>
    <scope>NUCLEOTIDE SEQUENCE [LARGE SCALE GENOMIC DNA]</scope>
    <source>
        <strain evidence="5 6">F1</strain>
    </source>
</reference>
<organism evidence="5 6">
    <name type="scientific">Pontiella desulfatans</name>
    <dbReference type="NCBI Taxonomy" id="2750659"/>
    <lineage>
        <taxon>Bacteria</taxon>
        <taxon>Pseudomonadati</taxon>
        <taxon>Kiritimatiellota</taxon>
        <taxon>Kiritimatiellia</taxon>
        <taxon>Kiritimatiellales</taxon>
        <taxon>Pontiellaceae</taxon>
        <taxon>Pontiella</taxon>
    </lineage>
</organism>
<evidence type="ECO:0000256" key="3">
    <source>
        <dbReference type="SAM" id="SignalP"/>
    </source>
</evidence>
<dbReference type="Proteomes" id="UP000366872">
    <property type="component" value="Unassembled WGS sequence"/>
</dbReference>
<evidence type="ECO:0000256" key="2">
    <source>
        <dbReference type="ARBA" id="ARBA00022801"/>
    </source>
</evidence>
<dbReference type="Gene3D" id="2.60.120.260">
    <property type="entry name" value="Galactose-binding domain-like"/>
    <property type="match status" value="1"/>
</dbReference>
<dbReference type="PANTHER" id="PTHR43817:SF1">
    <property type="entry name" value="HYDROLASE, FAMILY 43, PUTATIVE (AFU_ORTHOLOGUE AFUA_3G01660)-RELATED"/>
    <property type="match status" value="1"/>
</dbReference>
<sequence>MMKKIMCVLALCGCAGLSAVASTASLESGFKKPADEYKPWTWWHWMNGHVTRESITRDLEEMKRSGLGGFGLWNTHEGIPKGPVKYGTPEWWELVEHTMNEAERLGLFMEIFNCAGWSATGAPFVTPEMAMQEVAWTEARFNGPGKAKIQLTVPKAVLGLERDMKKNPKINQRYYMPRKGLEGCFRDLAVFAVPSIPKGEKPRTLKNWREKAGFAKLAGYMNPDKLKIPKSQLIRQDQVIDLSEYMNADGFLEWEAPAGEWTILRMGYQPTGRGNHPAAHGGRGLEIDKMSAAAMDFYWEHFLSRVVRLAGDRAGTVFQNILCDSYEAGHQNWTAGFDQKFIDRHGYDLKKVLPILTGRVIQSPEYTERVLWDYRKLISDMIVGNYYGRMQENCAKAGVKFASEPYGRYGNANDFDMAGKVDIPTCEWWANLKQQDRIGEARLVASAAHTYGRKVVSSEAFTGSPKRIFESHPGGIKVQGDYFMAQGVNKFCFHTWAHDPYEQAPGLGLGTYGSRFDSRNTWWPYVGDFLEYLARNQYMLQQGKFVGDVVCYAGEDAPLKSGHLYRGGHILKDLPYSYDYSMCNTEILMQLTVKKGRLLTKNGSDFGVLQLPHSPWMSVEVLKKVEELLKAGAVISGAKPASAPGNTAKAERDQFAALTKRIWGAANGRKVKSNQYGQGVIYWGEPLSNILKKHGIAPDFSFSVVGTQKLGKTMYPGVGIDFIHRQVGADEVYFLSNQHAVTKTVKARFRVSGKVPELWFPDSGEICKLSATPSGSEHTEIELKFGPNEAYFVVFRDPSVATATKPAPWSKKEQQIADLSSDWNLNFSNGGSASMAQLQSWTKLDKLKYHSGTATYQKTFALTKQQLAKADEMLIDLGQVDVIAEVKVNGKNCGIAWKPPYRVNIANALRAGENKVEVTVANLWVNRLIGDQRFKDDHVWTTETGSTASGMGLKKIPDWVLNNSERPVKDRTAFYAWKWDHINSKKPLLSSGMLGPVKLIAR</sequence>
<feature type="signal peptide" evidence="3">
    <location>
        <begin position="1"/>
        <end position="21"/>
    </location>
</feature>
<keyword evidence="2" id="KW-0378">Hydrolase</keyword>
<evidence type="ECO:0000313" key="5">
    <source>
        <dbReference type="EMBL" id="VGO13511.1"/>
    </source>
</evidence>
<gene>
    <name evidence="5" type="ORF">PDESU_02068</name>
</gene>
<dbReference type="SUPFAM" id="SSF49785">
    <property type="entry name" value="Galactose-binding domain-like"/>
    <property type="match status" value="1"/>
</dbReference>
<keyword evidence="6" id="KW-1185">Reference proteome</keyword>
<dbReference type="RefSeq" id="WP_136079080.1">
    <property type="nucleotide sequence ID" value="NZ_CAAHFG010000001.1"/>
</dbReference>